<dbReference type="SUPFAM" id="SSF55729">
    <property type="entry name" value="Acyl-CoA N-acyltransferases (Nat)"/>
    <property type="match status" value="1"/>
</dbReference>
<accession>A0A1T4TL29</accession>
<dbReference type="OrthoDB" id="9811523at2"/>
<dbReference type="STRING" id="634771.SAMN04488128_105367"/>
<dbReference type="RefSeq" id="WP_078672168.1">
    <property type="nucleotide sequence ID" value="NZ_FUWZ01000005.1"/>
</dbReference>
<dbReference type="AlphaFoldDB" id="A0A1T4TL29"/>
<reference evidence="3" key="1">
    <citation type="submission" date="2017-02" db="EMBL/GenBank/DDBJ databases">
        <authorList>
            <person name="Varghese N."/>
            <person name="Submissions S."/>
        </authorList>
    </citation>
    <scope>NUCLEOTIDE SEQUENCE [LARGE SCALE GENOMIC DNA]</scope>
    <source>
        <strain evidence="3">DSM 22224</strain>
    </source>
</reference>
<dbReference type="GO" id="GO:0016747">
    <property type="term" value="F:acyltransferase activity, transferring groups other than amino-acyl groups"/>
    <property type="evidence" value="ECO:0007669"/>
    <property type="project" value="InterPro"/>
</dbReference>
<dbReference type="EMBL" id="FUWZ01000005">
    <property type="protein sequence ID" value="SKA41213.1"/>
    <property type="molecule type" value="Genomic_DNA"/>
</dbReference>
<dbReference type="Pfam" id="PF13302">
    <property type="entry name" value="Acetyltransf_3"/>
    <property type="match status" value="1"/>
</dbReference>
<dbReference type="Proteomes" id="UP000190367">
    <property type="component" value="Unassembled WGS sequence"/>
</dbReference>
<keyword evidence="3" id="KW-1185">Reference proteome</keyword>
<feature type="domain" description="N-acetyltransferase" evidence="1">
    <location>
        <begin position="1"/>
        <end position="139"/>
    </location>
</feature>
<dbReference type="PANTHER" id="PTHR43792">
    <property type="entry name" value="GNAT FAMILY, PUTATIVE (AFU_ORTHOLOGUE AFUA_3G00765)-RELATED-RELATED"/>
    <property type="match status" value="1"/>
</dbReference>
<evidence type="ECO:0000259" key="1">
    <source>
        <dbReference type="PROSITE" id="PS51186"/>
    </source>
</evidence>
<dbReference type="InterPro" id="IPR000182">
    <property type="entry name" value="GNAT_dom"/>
</dbReference>
<name>A0A1T4TL29_9BACT</name>
<dbReference type="PROSITE" id="PS51186">
    <property type="entry name" value="GNAT"/>
    <property type="match status" value="1"/>
</dbReference>
<keyword evidence="2" id="KW-0808">Transferase</keyword>
<dbReference type="InterPro" id="IPR051531">
    <property type="entry name" value="N-acetyltransferase"/>
</dbReference>
<evidence type="ECO:0000313" key="3">
    <source>
        <dbReference type="Proteomes" id="UP000190367"/>
    </source>
</evidence>
<dbReference type="Gene3D" id="3.40.630.30">
    <property type="match status" value="1"/>
</dbReference>
<proteinExistence type="predicted"/>
<dbReference type="PANTHER" id="PTHR43792:SF13">
    <property type="entry name" value="ACETYLTRANSFERASE"/>
    <property type="match status" value="1"/>
</dbReference>
<protein>
    <submittedName>
        <fullName evidence="2">Acetyltransferase (GNAT) domain-containing protein</fullName>
    </submittedName>
</protein>
<dbReference type="InterPro" id="IPR016181">
    <property type="entry name" value="Acyl_CoA_acyltransferase"/>
</dbReference>
<organism evidence="2 3">
    <name type="scientific">Chitinophaga eiseniae</name>
    <dbReference type="NCBI Taxonomy" id="634771"/>
    <lineage>
        <taxon>Bacteria</taxon>
        <taxon>Pseudomonadati</taxon>
        <taxon>Bacteroidota</taxon>
        <taxon>Chitinophagia</taxon>
        <taxon>Chitinophagales</taxon>
        <taxon>Chitinophagaceae</taxon>
        <taxon>Chitinophaga</taxon>
    </lineage>
</organism>
<gene>
    <name evidence="2" type="ORF">SAMN04488128_105367</name>
</gene>
<sequence>MLDHPSSLEHDKKQLSFDTKYAPWSSRTIILSGENKTIGLIRFHTSPDRHASKDYLKNAVEIGYQIFAPHRRKGYAREAVTAVFNWAEEHFQVYRFVASIAPDNRPSLNLVTSLGFTKVDEVMDETDGMEHVFAVNYTDEKHR</sequence>
<evidence type="ECO:0000313" key="2">
    <source>
        <dbReference type="EMBL" id="SKA41213.1"/>
    </source>
</evidence>